<sequence>MLVGEVLEEYGLLDGPVEKHDVADMLAHNKEARRRHCFIETTIRGRVEGVHHNRHDISGAVFHLPHGVAFIEGQETGSPVIFMDHKLRTQNIRLARSRIISKSVVVDNSPSIVESGGPFDLVNYKLNKDGNMLPLTQCAWDDEFVNELHELATKYDNPPCHMTGIHYRRNQSKLKRGAGLRLGSNLSSNSEEADSDWGEALDLNVDDEECQLKRVNDSLNQTVAEHRNEAMDR</sequence>
<dbReference type="AlphaFoldDB" id="A0AAP0FA77"/>
<protein>
    <submittedName>
        <fullName evidence="1">Uncharacterized protein</fullName>
    </submittedName>
</protein>
<dbReference type="EMBL" id="JBBNAF010000010">
    <property type="protein sequence ID" value="KAK9107704.1"/>
    <property type="molecule type" value="Genomic_DNA"/>
</dbReference>
<keyword evidence="2" id="KW-1185">Reference proteome</keyword>
<organism evidence="1 2">
    <name type="scientific">Stephania yunnanensis</name>
    <dbReference type="NCBI Taxonomy" id="152371"/>
    <lineage>
        <taxon>Eukaryota</taxon>
        <taxon>Viridiplantae</taxon>
        <taxon>Streptophyta</taxon>
        <taxon>Embryophyta</taxon>
        <taxon>Tracheophyta</taxon>
        <taxon>Spermatophyta</taxon>
        <taxon>Magnoliopsida</taxon>
        <taxon>Ranunculales</taxon>
        <taxon>Menispermaceae</taxon>
        <taxon>Menispermoideae</taxon>
        <taxon>Cissampelideae</taxon>
        <taxon>Stephania</taxon>
    </lineage>
</organism>
<accession>A0AAP0FA77</accession>
<dbReference type="Proteomes" id="UP001420932">
    <property type="component" value="Unassembled WGS sequence"/>
</dbReference>
<evidence type="ECO:0000313" key="1">
    <source>
        <dbReference type="EMBL" id="KAK9107704.1"/>
    </source>
</evidence>
<comment type="caution">
    <text evidence="1">The sequence shown here is derived from an EMBL/GenBank/DDBJ whole genome shotgun (WGS) entry which is preliminary data.</text>
</comment>
<name>A0AAP0FA77_9MAGN</name>
<reference evidence="1 2" key="1">
    <citation type="submission" date="2024-01" db="EMBL/GenBank/DDBJ databases">
        <title>Genome assemblies of Stephania.</title>
        <authorList>
            <person name="Yang L."/>
        </authorList>
    </citation>
    <scope>NUCLEOTIDE SEQUENCE [LARGE SCALE GENOMIC DNA]</scope>
    <source>
        <strain evidence="1">YNDBR</strain>
        <tissue evidence="1">Leaf</tissue>
    </source>
</reference>
<gene>
    <name evidence="1" type="ORF">Syun_023715</name>
</gene>
<evidence type="ECO:0000313" key="2">
    <source>
        <dbReference type="Proteomes" id="UP001420932"/>
    </source>
</evidence>
<proteinExistence type="predicted"/>